<dbReference type="EMBL" id="FXXP01000003">
    <property type="protein sequence ID" value="SMX30019.1"/>
    <property type="molecule type" value="Genomic_DNA"/>
</dbReference>
<comment type="catalytic activity">
    <reaction evidence="5 6">
        <text>cytidine(34) in tRNA(Ile2) + L-lysine + ATP = lysidine(34) in tRNA(Ile2) + AMP + diphosphate + H(+)</text>
        <dbReference type="Rhea" id="RHEA:43744"/>
        <dbReference type="Rhea" id="RHEA-COMP:10625"/>
        <dbReference type="Rhea" id="RHEA-COMP:10670"/>
        <dbReference type="ChEBI" id="CHEBI:15378"/>
        <dbReference type="ChEBI" id="CHEBI:30616"/>
        <dbReference type="ChEBI" id="CHEBI:32551"/>
        <dbReference type="ChEBI" id="CHEBI:33019"/>
        <dbReference type="ChEBI" id="CHEBI:82748"/>
        <dbReference type="ChEBI" id="CHEBI:83665"/>
        <dbReference type="ChEBI" id="CHEBI:456215"/>
        <dbReference type="EC" id="6.3.4.19"/>
    </reaction>
</comment>
<evidence type="ECO:0000256" key="2">
    <source>
        <dbReference type="ARBA" id="ARBA00022694"/>
    </source>
</evidence>
<name>A0A238JH80_9RHOB</name>
<keyword evidence="3 6" id="KW-0547">Nucleotide-binding</keyword>
<feature type="binding site" evidence="6">
    <location>
        <begin position="33"/>
        <end position="38"/>
    </location>
    <ligand>
        <name>ATP</name>
        <dbReference type="ChEBI" id="CHEBI:30616"/>
    </ligand>
</feature>
<dbReference type="HAMAP" id="MF_01161">
    <property type="entry name" value="tRNA_Ile_lys_synt"/>
    <property type="match status" value="1"/>
</dbReference>
<comment type="similarity">
    <text evidence="6">Belongs to the tRNA(Ile)-lysidine synthase family.</text>
</comment>
<evidence type="ECO:0000313" key="9">
    <source>
        <dbReference type="Proteomes" id="UP000225972"/>
    </source>
</evidence>
<feature type="domain" description="tRNA(Ile)-lysidine/2-thiocytidine synthase N-terminal" evidence="7">
    <location>
        <begin position="28"/>
        <end position="231"/>
    </location>
</feature>
<comment type="domain">
    <text evidence="6">The N-terminal region contains the highly conserved SGGXDS motif, predicted to be a P-loop motif involved in ATP binding.</text>
</comment>
<dbReference type="SUPFAM" id="SSF52402">
    <property type="entry name" value="Adenine nucleotide alpha hydrolases-like"/>
    <property type="match status" value="1"/>
</dbReference>
<accession>A0A238JH80</accession>
<dbReference type="PANTHER" id="PTHR43033">
    <property type="entry name" value="TRNA(ILE)-LYSIDINE SYNTHASE-RELATED"/>
    <property type="match status" value="1"/>
</dbReference>
<keyword evidence="6" id="KW-0963">Cytoplasm</keyword>
<dbReference type="OrthoDB" id="9807403at2"/>
<dbReference type="PANTHER" id="PTHR43033:SF1">
    <property type="entry name" value="TRNA(ILE)-LYSIDINE SYNTHASE-RELATED"/>
    <property type="match status" value="1"/>
</dbReference>
<reference evidence="9" key="1">
    <citation type="submission" date="2017-05" db="EMBL/GenBank/DDBJ databases">
        <authorList>
            <person name="Rodrigo-Torres L."/>
            <person name="Arahal R. D."/>
            <person name="Lucena T."/>
        </authorList>
    </citation>
    <scope>NUCLEOTIDE SEQUENCE [LARGE SCALE GENOMIC DNA]</scope>
    <source>
        <strain evidence="9">CECT 8649</strain>
    </source>
</reference>
<dbReference type="InterPro" id="IPR012094">
    <property type="entry name" value="tRNA_Ile_lys_synt"/>
</dbReference>
<protein>
    <recommendedName>
        <fullName evidence="6">tRNA(Ile)-lysidine synthase</fullName>
        <ecNumber evidence="6">6.3.4.19</ecNumber>
    </recommendedName>
    <alternativeName>
        <fullName evidence="6">tRNA(Ile)-2-lysyl-cytidine synthase</fullName>
    </alternativeName>
    <alternativeName>
        <fullName evidence="6">tRNA(Ile)-lysidine synthetase</fullName>
    </alternativeName>
</protein>
<evidence type="ECO:0000256" key="5">
    <source>
        <dbReference type="ARBA" id="ARBA00048539"/>
    </source>
</evidence>
<dbReference type="InterPro" id="IPR012795">
    <property type="entry name" value="tRNA_Ile_lys_synt_N"/>
</dbReference>
<comment type="function">
    <text evidence="6">Ligates lysine onto the cytidine present at position 34 of the AUA codon-specific tRNA(Ile) that contains the anticodon CAU, in an ATP-dependent manner. Cytidine is converted to lysidine, thus changing the amino acid specificity of the tRNA from methionine to isoleucine.</text>
</comment>
<dbReference type="EC" id="6.3.4.19" evidence="6"/>
<organism evidence="8 9">
    <name type="scientific">Pelagimonas phthalicica</name>
    <dbReference type="NCBI Taxonomy" id="1037362"/>
    <lineage>
        <taxon>Bacteria</taxon>
        <taxon>Pseudomonadati</taxon>
        <taxon>Pseudomonadota</taxon>
        <taxon>Alphaproteobacteria</taxon>
        <taxon>Rhodobacterales</taxon>
        <taxon>Roseobacteraceae</taxon>
        <taxon>Pelagimonas</taxon>
    </lineage>
</organism>
<dbReference type="RefSeq" id="WP_099248748.1">
    <property type="nucleotide sequence ID" value="NZ_FXXP01000003.1"/>
</dbReference>
<keyword evidence="4 6" id="KW-0067">ATP-binding</keyword>
<dbReference type="InterPro" id="IPR014729">
    <property type="entry name" value="Rossmann-like_a/b/a_fold"/>
</dbReference>
<evidence type="ECO:0000256" key="4">
    <source>
        <dbReference type="ARBA" id="ARBA00022840"/>
    </source>
</evidence>
<dbReference type="GO" id="GO:0006400">
    <property type="term" value="P:tRNA modification"/>
    <property type="evidence" value="ECO:0007669"/>
    <property type="project" value="UniProtKB-UniRule"/>
</dbReference>
<dbReference type="CDD" id="cd01992">
    <property type="entry name" value="TilS_N"/>
    <property type="match status" value="1"/>
</dbReference>
<sequence length="457" mass="51119">MKGAENSLDQRFADAMGQLLGPDFPSDIALAVSGGGDSMAMLTLAHNWARVWGVTLWVVTVDHGLRPESADEATMVAQECALLGHKHATLRWHWDGKGNVQDEARKARLDLIDRWRGTLRHVLVAHTKDDLAETFLMRLKRGSGVEGLSAMQERRLYRASDPVEALRADEVQGDLPPQTDQSAGQRSYEILRPCLSMTRQELRHHITVLKTPWAEDPSNEDRKYDRVKMRHLLRDLEPLGLGVDLLAETAQRLRRAQEALAQRASQVWREIGSEGAANGHPTGDVLLNRDGFAGVERDTQLRLLAAALQYVSTNPYRPRETPLEELLDRALAGGGGTLHGCEIRAERENLRIFREEKALISCQKPVGSPGLWDQRWYVFRPDMQGLTIRALGDAGWQSFENKRDTPVPYHAARSLPSIWEGNRLVACDALGIGPGKTSQLRPMGRQSHSFARFLLSH</sequence>
<comment type="subcellular location">
    <subcellularLocation>
        <location evidence="6">Cytoplasm</location>
    </subcellularLocation>
</comment>
<dbReference type="AlphaFoldDB" id="A0A238JH80"/>
<gene>
    <name evidence="6 8" type="primary">tilS</name>
    <name evidence="8" type="ORF">TRP8649_04159</name>
</gene>
<dbReference type="Proteomes" id="UP000225972">
    <property type="component" value="Unassembled WGS sequence"/>
</dbReference>
<evidence type="ECO:0000259" key="7">
    <source>
        <dbReference type="Pfam" id="PF01171"/>
    </source>
</evidence>
<keyword evidence="2 6" id="KW-0819">tRNA processing</keyword>
<dbReference type="Pfam" id="PF01171">
    <property type="entry name" value="ATP_bind_3"/>
    <property type="match status" value="1"/>
</dbReference>
<keyword evidence="9" id="KW-1185">Reference proteome</keyword>
<dbReference type="GO" id="GO:0005524">
    <property type="term" value="F:ATP binding"/>
    <property type="evidence" value="ECO:0007669"/>
    <property type="project" value="UniProtKB-UniRule"/>
</dbReference>
<evidence type="ECO:0000256" key="1">
    <source>
        <dbReference type="ARBA" id="ARBA00022598"/>
    </source>
</evidence>
<dbReference type="GO" id="GO:0005737">
    <property type="term" value="C:cytoplasm"/>
    <property type="evidence" value="ECO:0007669"/>
    <property type="project" value="UniProtKB-SubCell"/>
</dbReference>
<evidence type="ECO:0000313" key="8">
    <source>
        <dbReference type="EMBL" id="SMX30019.1"/>
    </source>
</evidence>
<evidence type="ECO:0000256" key="3">
    <source>
        <dbReference type="ARBA" id="ARBA00022741"/>
    </source>
</evidence>
<evidence type="ECO:0000256" key="6">
    <source>
        <dbReference type="HAMAP-Rule" id="MF_01161"/>
    </source>
</evidence>
<dbReference type="Gene3D" id="3.40.50.620">
    <property type="entry name" value="HUPs"/>
    <property type="match status" value="1"/>
</dbReference>
<proteinExistence type="inferred from homology"/>
<dbReference type="InterPro" id="IPR011063">
    <property type="entry name" value="TilS/TtcA_N"/>
</dbReference>
<keyword evidence="1 6" id="KW-0436">Ligase</keyword>
<dbReference type="NCBIfam" id="TIGR02432">
    <property type="entry name" value="lysidine_TilS_N"/>
    <property type="match status" value="1"/>
</dbReference>
<dbReference type="GO" id="GO:0032267">
    <property type="term" value="F:tRNA(Ile)-lysidine synthase activity"/>
    <property type="evidence" value="ECO:0007669"/>
    <property type="project" value="UniProtKB-EC"/>
</dbReference>